<dbReference type="PANTHER" id="PTHR44846:SF1">
    <property type="entry name" value="MANNOSYL-D-GLYCERATE TRANSPORT_METABOLISM SYSTEM REPRESSOR MNGR-RELATED"/>
    <property type="match status" value="1"/>
</dbReference>
<sequence>MSAPKYEILRTELEQLITSGLDAHAPLPSERELMAQYGLSRMTVREALTRLAEDGLVYRVQGAGTFVSDLTKITKSLTLTSFSEDIRARGMVPGSRASTVTWTEADAETASVLNISPGARIVHMERVRTADGLPMCLENVWISAELVPEDFELDENSSLYDYLEGIGRGPVTASQTIQATVLTTDQAHLLEVPPYSPALAVSRVAADAQGRVVEQAKSLYRADRYDFHVTVEKARGR</sequence>
<dbReference type="Pfam" id="PF07702">
    <property type="entry name" value="UTRA"/>
    <property type="match status" value="1"/>
</dbReference>
<dbReference type="PANTHER" id="PTHR44846">
    <property type="entry name" value="MANNOSYL-D-GLYCERATE TRANSPORT/METABOLISM SYSTEM REPRESSOR MNGR-RELATED"/>
    <property type="match status" value="1"/>
</dbReference>
<dbReference type="OrthoDB" id="3194402at2"/>
<evidence type="ECO:0000256" key="2">
    <source>
        <dbReference type="ARBA" id="ARBA00023125"/>
    </source>
</evidence>
<evidence type="ECO:0000313" key="5">
    <source>
        <dbReference type="EMBL" id="TDK26616.1"/>
    </source>
</evidence>
<dbReference type="InterPro" id="IPR028978">
    <property type="entry name" value="Chorismate_lyase_/UTRA_dom_sf"/>
</dbReference>
<dbReference type="RefSeq" id="WP_133402976.1">
    <property type="nucleotide sequence ID" value="NZ_SMTK01000002.1"/>
</dbReference>
<keyword evidence="3" id="KW-0804">Transcription</keyword>
<dbReference type="SUPFAM" id="SSF46785">
    <property type="entry name" value="Winged helix' DNA-binding domain"/>
    <property type="match status" value="1"/>
</dbReference>
<dbReference type="PROSITE" id="PS50949">
    <property type="entry name" value="HTH_GNTR"/>
    <property type="match status" value="1"/>
</dbReference>
<dbReference type="InterPro" id="IPR000524">
    <property type="entry name" value="Tscrpt_reg_HTH_GntR"/>
</dbReference>
<dbReference type="InterPro" id="IPR050679">
    <property type="entry name" value="Bact_HTH_transcr_reg"/>
</dbReference>
<dbReference type="Pfam" id="PF00392">
    <property type="entry name" value="GntR"/>
    <property type="match status" value="1"/>
</dbReference>
<dbReference type="AlphaFoldDB" id="A0A4R5TZE7"/>
<protein>
    <submittedName>
        <fullName evidence="5">GntR family transcriptional regulator</fullName>
    </submittedName>
</protein>
<dbReference type="InterPro" id="IPR036388">
    <property type="entry name" value="WH-like_DNA-bd_sf"/>
</dbReference>
<keyword evidence="1" id="KW-0805">Transcription regulation</keyword>
<dbReference type="SMART" id="SM00866">
    <property type="entry name" value="UTRA"/>
    <property type="match status" value="1"/>
</dbReference>
<dbReference type="CDD" id="cd07377">
    <property type="entry name" value="WHTH_GntR"/>
    <property type="match status" value="1"/>
</dbReference>
<dbReference type="PRINTS" id="PR00035">
    <property type="entry name" value="HTHGNTR"/>
</dbReference>
<dbReference type="GO" id="GO:0003700">
    <property type="term" value="F:DNA-binding transcription factor activity"/>
    <property type="evidence" value="ECO:0007669"/>
    <property type="project" value="InterPro"/>
</dbReference>
<gene>
    <name evidence="5" type="ORF">E2F48_05355</name>
</gene>
<dbReference type="GO" id="GO:0003677">
    <property type="term" value="F:DNA binding"/>
    <property type="evidence" value="ECO:0007669"/>
    <property type="project" value="UniProtKB-KW"/>
</dbReference>
<organism evidence="5 6">
    <name type="scientific">Arthrobacter crusticola</name>
    <dbReference type="NCBI Taxonomy" id="2547960"/>
    <lineage>
        <taxon>Bacteria</taxon>
        <taxon>Bacillati</taxon>
        <taxon>Actinomycetota</taxon>
        <taxon>Actinomycetes</taxon>
        <taxon>Micrococcales</taxon>
        <taxon>Micrococcaceae</taxon>
        <taxon>Arthrobacter</taxon>
    </lineage>
</organism>
<feature type="domain" description="HTH gntR-type" evidence="4">
    <location>
        <begin position="3"/>
        <end position="70"/>
    </location>
</feature>
<accession>A0A4R5TZE7</accession>
<evidence type="ECO:0000313" key="6">
    <source>
        <dbReference type="Proteomes" id="UP000295411"/>
    </source>
</evidence>
<keyword evidence="6" id="KW-1185">Reference proteome</keyword>
<keyword evidence="2" id="KW-0238">DNA-binding</keyword>
<evidence type="ECO:0000256" key="3">
    <source>
        <dbReference type="ARBA" id="ARBA00023163"/>
    </source>
</evidence>
<dbReference type="Gene3D" id="1.10.10.10">
    <property type="entry name" value="Winged helix-like DNA-binding domain superfamily/Winged helix DNA-binding domain"/>
    <property type="match status" value="1"/>
</dbReference>
<evidence type="ECO:0000259" key="4">
    <source>
        <dbReference type="PROSITE" id="PS50949"/>
    </source>
</evidence>
<dbReference type="EMBL" id="SMTK01000002">
    <property type="protein sequence ID" value="TDK26616.1"/>
    <property type="molecule type" value="Genomic_DNA"/>
</dbReference>
<name>A0A4R5TZE7_9MICC</name>
<dbReference type="SUPFAM" id="SSF64288">
    <property type="entry name" value="Chorismate lyase-like"/>
    <property type="match status" value="1"/>
</dbReference>
<dbReference type="InterPro" id="IPR011663">
    <property type="entry name" value="UTRA"/>
</dbReference>
<dbReference type="Proteomes" id="UP000295411">
    <property type="component" value="Unassembled WGS sequence"/>
</dbReference>
<dbReference type="GO" id="GO:0045892">
    <property type="term" value="P:negative regulation of DNA-templated transcription"/>
    <property type="evidence" value="ECO:0007669"/>
    <property type="project" value="TreeGrafter"/>
</dbReference>
<comment type="caution">
    <text evidence="5">The sequence shown here is derived from an EMBL/GenBank/DDBJ whole genome shotgun (WGS) entry which is preliminary data.</text>
</comment>
<dbReference type="Gene3D" id="3.40.1410.10">
    <property type="entry name" value="Chorismate lyase-like"/>
    <property type="match status" value="1"/>
</dbReference>
<proteinExistence type="predicted"/>
<dbReference type="InterPro" id="IPR036390">
    <property type="entry name" value="WH_DNA-bd_sf"/>
</dbReference>
<evidence type="ECO:0000256" key="1">
    <source>
        <dbReference type="ARBA" id="ARBA00023015"/>
    </source>
</evidence>
<reference evidence="5 6" key="1">
    <citation type="submission" date="2019-03" db="EMBL/GenBank/DDBJ databases">
        <title>Arthrobacter sp. nov., an bacterium isolated from biocrust in Mu Us Desert.</title>
        <authorList>
            <person name="Lixiong L."/>
        </authorList>
    </citation>
    <scope>NUCLEOTIDE SEQUENCE [LARGE SCALE GENOMIC DNA]</scope>
    <source>
        <strain evidence="5 6">SLN-3</strain>
    </source>
</reference>
<dbReference type="SMART" id="SM00345">
    <property type="entry name" value="HTH_GNTR"/>
    <property type="match status" value="1"/>
</dbReference>